<evidence type="ECO:0000313" key="5">
    <source>
        <dbReference type="EMBL" id="KND86404.1"/>
    </source>
</evidence>
<dbReference type="OrthoDB" id="2108802at2759"/>
<dbReference type="Pfam" id="PF03537">
    <property type="entry name" value="Glyco_hydro_114"/>
    <property type="match status" value="1"/>
</dbReference>
<dbReference type="InterPro" id="IPR017853">
    <property type="entry name" value="GH"/>
</dbReference>
<feature type="transmembrane region" description="Helical" evidence="3">
    <location>
        <begin position="23"/>
        <end position="45"/>
    </location>
</feature>
<protein>
    <recommendedName>
        <fullName evidence="2">alpha-galactosidase</fullName>
        <ecNumber evidence="2">3.2.1.22</ecNumber>
    </recommendedName>
</protein>
<accession>A0A0L0MX66</accession>
<reference evidence="5 6" key="1">
    <citation type="journal article" date="2015" name="BMC Genomics">
        <title>The genome of the truffle-parasite Tolypocladium ophioglossoides and the evolution of antifungal peptaibiotics.</title>
        <authorList>
            <person name="Quandt C.A."/>
            <person name="Bushley K.E."/>
            <person name="Spatafora J.W."/>
        </authorList>
    </citation>
    <scope>NUCLEOTIDE SEQUENCE [LARGE SCALE GENOMIC DNA]</scope>
    <source>
        <strain evidence="5 6">CBS 100239</strain>
    </source>
</reference>
<proteinExistence type="predicted"/>
<keyword evidence="6" id="KW-1185">Reference proteome</keyword>
<evidence type="ECO:0000313" key="6">
    <source>
        <dbReference type="Proteomes" id="UP000036947"/>
    </source>
</evidence>
<keyword evidence="3" id="KW-0812">Transmembrane</keyword>
<sequence>MEPISEKRSHEAKKAAWPLWKKLAIAGAVLVTIVVIAVGVGVGVARNRGGNNDDKAHHRRDDISGRAASVWRPRVGATWQIILRTRLNIDAGNISPDVEVYDIDMYENSAETIKKLQDAGKKVICYFSAGSYENWRADKGSFKDGDMGKELEGWPGERWLKLSSENVRNIMAVRIKYAADKGCDSIDPDNVDGFQNDNGLGLTADDSISFVTFLAGEAAKYNMSIGLKNAADIIPTVLNLMDFSVNEQCAEKHECERFSPFIAAGKPVFHIEYPNGAPNIAPQDVNSVCSRTGNSKGADGFSTVMKLMNLNPWVQYCDGKIYGRGEAE</sequence>
<evidence type="ECO:0000256" key="2">
    <source>
        <dbReference type="ARBA" id="ARBA00012755"/>
    </source>
</evidence>
<evidence type="ECO:0000256" key="1">
    <source>
        <dbReference type="ARBA" id="ARBA00001255"/>
    </source>
</evidence>
<dbReference type="InterPro" id="IPR013785">
    <property type="entry name" value="Aldolase_TIM"/>
</dbReference>
<evidence type="ECO:0000259" key="4">
    <source>
        <dbReference type="Pfam" id="PF03537"/>
    </source>
</evidence>
<comment type="catalytic activity">
    <reaction evidence="1">
        <text>Hydrolysis of terminal, non-reducing alpha-D-galactose residues in alpha-D-galactosides, including galactose oligosaccharides, galactomannans and galactolipids.</text>
        <dbReference type="EC" id="3.2.1.22"/>
    </reaction>
</comment>
<keyword evidence="3" id="KW-1133">Transmembrane helix</keyword>
<gene>
    <name evidence="5" type="ORF">TOPH_08948</name>
</gene>
<keyword evidence="3" id="KW-0472">Membrane</keyword>
<dbReference type="Gene3D" id="3.20.20.70">
    <property type="entry name" value="Aldolase class I"/>
    <property type="match status" value="1"/>
</dbReference>
<dbReference type="SUPFAM" id="SSF51445">
    <property type="entry name" value="(Trans)glycosidases"/>
    <property type="match status" value="1"/>
</dbReference>
<organism evidence="5 6">
    <name type="scientific">Tolypocladium ophioglossoides (strain CBS 100239)</name>
    <name type="common">Snaketongue truffleclub</name>
    <name type="synonym">Elaphocordyceps ophioglossoides</name>
    <dbReference type="NCBI Taxonomy" id="1163406"/>
    <lineage>
        <taxon>Eukaryota</taxon>
        <taxon>Fungi</taxon>
        <taxon>Dikarya</taxon>
        <taxon>Ascomycota</taxon>
        <taxon>Pezizomycotina</taxon>
        <taxon>Sordariomycetes</taxon>
        <taxon>Hypocreomycetidae</taxon>
        <taxon>Hypocreales</taxon>
        <taxon>Ophiocordycipitaceae</taxon>
        <taxon>Tolypocladium</taxon>
    </lineage>
</organism>
<feature type="domain" description="Glycoside-hydrolase family GH114 TIM-barrel" evidence="4">
    <location>
        <begin position="78"/>
        <end position="313"/>
    </location>
</feature>
<name>A0A0L0MX66_TOLOC</name>
<dbReference type="Proteomes" id="UP000036947">
    <property type="component" value="Unassembled WGS sequence"/>
</dbReference>
<evidence type="ECO:0000256" key="3">
    <source>
        <dbReference type="SAM" id="Phobius"/>
    </source>
</evidence>
<dbReference type="AlphaFoldDB" id="A0A0L0MX66"/>
<dbReference type="EC" id="3.2.1.22" evidence="2"/>
<dbReference type="GO" id="GO:0004557">
    <property type="term" value="F:alpha-galactosidase activity"/>
    <property type="evidence" value="ECO:0007669"/>
    <property type="project" value="UniProtKB-EC"/>
</dbReference>
<comment type="caution">
    <text evidence="5">The sequence shown here is derived from an EMBL/GenBank/DDBJ whole genome shotgun (WGS) entry which is preliminary data.</text>
</comment>
<dbReference type="PANTHER" id="PTHR35273:SF2">
    <property type="entry name" value="ALPHA-GALACTOSIDASE"/>
    <property type="match status" value="1"/>
</dbReference>
<dbReference type="STRING" id="1163406.A0A0L0MX66"/>
<dbReference type="EMBL" id="LFRF01000058">
    <property type="protein sequence ID" value="KND86404.1"/>
    <property type="molecule type" value="Genomic_DNA"/>
</dbReference>
<dbReference type="InterPro" id="IPR004352">
    <property type="entry name" value="GH114_TIM-barrel"/>
</dbReference>
<dbReference type="PANTHER" id="PTHR35273">
    <property type="entry name" value="ALPHA-1,4 POLYGALACTOSAMINIDASE, PUTATIVE (AFU_ORTHOLOGUE AFUA_3G07890)-RELATED"/>
    <property type="match status" value="1"/>
</dbReference>